<dbReference type="RefSeq" id="WP_386163910.1">
    <property type="nucleotide sequence ID" value="NZ_JBHMBS010000054.1"/>
</dbReference>
<dbReference type="Proteomes" id="UP001589610">
    <property type="component" value="Unassembled WGS sequence"/>
</dbReference>
<sequence length="173" mass="18994">MKHRSSSDVPDPNHIAESRARADAGDQNAAGRLGELLAKSGDLEGALRVWAQAYGDSSPSTKRLAELMAEDGDLESAVSAWKCSDVVRQNPAGLHQEYLNSLDEDDRRDADDDPEDWAFIEEEQLTRLLAQRGDEATIAKLRAQADAGDSVAARRLADCEEHHRRRKNATAES</sequence>
<evidence type="ECO:0000256" key="1">
    <source>
        <dbReference type="SAM" id="MobiDB-lite"/>
    </source>
</evidence>
<evidence type="ECO:0000313" key="2">
    <source>
        <dbReference type="EMBL" id="MFB9682302.1"/>
    </source>
</evidence>
<feature type="region of interest" description="Disordered" evidence="1">
    <location>
        <begin position="1"/>
        <end position="28"/>
    </location>
</feature>
<evidence type="ECO:0008006" key="4">
    <source>
        <dbReference type="Google" id="ProtNLM"/>
    </source>
</evidence>
<feature type="compositionally biased region" description="Basic and acidic residues" evidence="1">
    <location>
        <begin position="14"/>
        <end position="24"/>
    </location>
</feature>
<name>A0ABV5TT79_9ACTN</name>
<evidence type="ECO:0000313" key="3">
    <source>
        <dbReference type="Proteomes" id="UP001589610"/>
    </source>
</evidence>
<comment type="caution">
    <text evidence="2">The sequence shown here is derived from an EMBL/GenBank/DDBJ whole genome shotgun (WGS) entry which is preliminary data.</text>
</comment>
<organism evidence="2 3">
    <name type="scientific">Streptosporangium vulgare</name>
    <dbReference type="NCBI Taxonomy" id="46190"/>
    <lineage>
        <taxon>Bacteria</taxon>
        <taxon>Bacillati</taxon>
        <taxon>Actinomycetota</taxon>
        <taxon>Actinomycetes</taxon>
        <taxon>Streptosporangiales</taxon>
        <taxon>Streptosporangiaceae</taxon>
        <taxon>Streptosporangium</taxon>
    </lineage>
</organism>
<gene>
    <name evidence="2" type="ORF">ACFFRH_43125</name>
</gene>
<keyword evidence="3" id="KW-1185">Reference proteome</keyword>
<dbReference type="EMBL" id="JBHMBS010000054">
    <property type="protein sequence ID" value="MFB9682302.1"/>
    <property type="molecule type" value="Genomic_DNA"/>
</dbReference>
<protein>
    <recommendedName>
        <fullName evidence="4">Tetratricopeptide repeat protein</fullName>
    </recommendedName>
</protein>
<reference evidence="2 3" key="1">
    <citation type="submission" date="2024-09" db="EMBL/GenBank/DDBJ databases">
        <authorList>
            <person name="Sun Q."/>
            <person name="Mori K."/>
        </authorList>
    </citation>
    <scope>NUCLEOTIDE SEQUENCE [LARGE SCALE GENOMIC DNA]</scope>
    <source>
        <strain evidence="2 3">JCM 3028</strain>
    </source>
</reference>
<accession>A0ABV5TT79</accession>
<proteinExistence type="predicted"/>